<dbReference type="Pfam" id="PF03372">
    <property type="entry name" value="Exo_endo_phos"/>
    <property type="match status" value="1"/>
</dbReference>
<feature type="binding site" evidence="6">
    <location>
        <position position="95"/>
    </location>
    <ligand>
        <name>Mg(2+)</name>
        <dbReference type="ChEBI" id="CHEBI:18420"/>
        <label>1</label>
    </ligand>
</feature>
<feature type="binding site" evidence="6">
    <location>
        <position position="126"/>
    </location>
    <ligand>
        <name>Mg(2+)</name>
        <dbReference type="ChEBI" id="CHEBI:18420"/>
        <label>1</label>
    </ligand>
</feature>
<dbReference type="GO" id="GO:0008081">
    <property type="term" value="F:phosphoric diester hydrolase activity"/>
    <property type="evidence" value="ECO:0007669"/>
    <property type="project" value="TreeGrafter"/>
</dbReference>
<evidence type="ECO:0000313" key="12">
    <source>
        <dbReference type="Proteomes" id="UP000007800"/>
    </source>
</evidence>
<keyword evidence="12" id="KW-1185">Reference proteome</keyword>
<dbReference type="GeneID" id="9063172"/>
<keyword evidence="6" id="KW-0464">Manganese</keyword>
<dbReference type="GO" id="GO:0003906">
    <property type="term" value="F:DNA-(apurinic or apyrimidinic site) endonuclease activity"/>
    <property type="evidence" value="ECO:0007669"/>
    <property type="project" value="TreeGrafter"/>
</dbReference>
<evidence type="ECO:0000256" key="2">
    <source>
        <dbReference type="ARBA" id="ARBA00022723"/>
    </source>
</evidence>
<evidence type="ECO:0000256" key="6">
    <source>
        <dbReference type="PIRSR" id="PIRSR604808-2"/>
    </source>
</evidence>
<dbReference type="OrthoDB" id="498125at2759"/>
<dbReference type="NCBIfam" id="TIGR00633">
    <property type="entry name" value="xth"/>
    <property type="match status" value="1"/>
</dbReference>
<dbReference type="Proteomes" id="UP000007800">
    <property type="component" value="Unassembled WGS sequence"/>
</dbReference>
<organism evidence="12">
    <name type="scientific">Perkinsus marinus (strain ATCC 50983 / TXsc)</name>
    <dbReference type="NCBI Taxonomy" id="423536"/>
    <lineage>
        <taxon>Eukaryota</taxon>
        <taxon>Sar</taxon>
        <taxon>Alveolata</taxon>
        <taxon>Perkinsozoa</taxon>
        <taxon>Perkinsea</taxon>
        <taxon>Perkinsida</taxon>
        <taxon>Perkinsidae</taxon>
        <taxon>Perkinsus</taxon>
    </lineage>
</organism>
<evidence type="ECO:0000256" key="4">
    <source>
        <dbReference type="ARBA" id="ARBA00022842"/>
    </source>
</evidence>
<evidence type="ECO:0000256" key="3">
    <source>
        <dbReference type="ARBA" id="ARBA00022801"/>
    </source>
</evidence>
<keyword evidence="4 6" id="KW-0460">Magnesium</keyword>
<feature type="binding site" evidence="6">
    <location>
        <position position="251"/>
    </location>
    <ligand>
        <name>Mg(2+)</name>
        <dbReference type="ChEBI" id="CHEBI:18420"/>
        <label>1</label>
    </ligand>
</feature>
<keyword evidence="8" id="KW-0227">DNA damage</keyword>
<feature type="site" description="Important for catalytic activity" evidence="7">
    <location>
        <position position="326"/>
    </location>
</feature>
<dbReference type="PROSITE" id="PS51435">
    <property type="entry name" value="AP_NUCLEASE_F1_4"/>
    <property type="match status" value="1"/>
</dbReference>
<keyword evidence="11" id="KW-0540">Nuclease</keyword>
<comment type="similarity">
    <text evidence="1 8">Belongs to the DNA repair enzymes AP/ExoA family.</text>
</comment>
<keyword evidence="8" id="KW-0234">DNA repair</keyword>
<dbReference type="InterPro" id="IPR004808">
    <property type="entry name" value="AP_endonuc_1"/>
</dbReference>
<evidence type="ECO:0000256" key="9">
    <source>
        <dbReference type="SAM" id="MobiDB-lite"/>
    </source>
</evidence>
<dbReference type="AlphaFoldDB" id="C5KC98"/>
<evidence type="ECO:0000256" key="5">
    <source>
        <dbReference type="PIRSR" id="PIRSR604808-1"/>
    </source>
</evidence>
<keyword evidence="3" id="KW-0378">Hydrolase</keyword>
<dbReference type="RefSeq" id="XP_002786115.1">
    <property type="nucleotide sequence ID" value="XM_002786069.1"/>
</dbReference>
<evidence type="ECO:0000259" key="10">
    <source>
        <dbReference type="Pfam" id="PF03372"/>
    </source>
</evidence>
<evidence type="ECO:0000256" key="7">
    <source>
        <dbReference type="PIRSR" id="PIRSR604808-3"/>
    </source>
</evidence>
<dbReference type="GO" id="GO:0006284">
    <property type="term" value="P:base-excision repair"/>
    <property type="evidence" value="ECO:0007669"/>
    <property type="project" value="TreeGrafter"/>
</dbReference>
<gene>
    <name evidence="11" type="ORF">Pmar_PMAR027627</name>
</gene>
<dbReference type="OMA" id="SFWSQRI"/>
<comment type="cofactor">
    <cofactor evidence="6 8">
        <name>Mg(2+)</name>
        <dbReference type="ChEBI" id="CHEBI:18420"/>
    </cofactor>
    <cofactor evidence="6 8">
        <name>Mn(2+)</name>
        <dbReference type="ChEBI" id="CHEBI:29035"/>
    </cofactor>
    <text evidence="6 8">Probably binds two magnesium or manganese ions per subunit.</text>
</comment>
<dbReference type="GO" id="GO:0008311">
    <property type="term" value="F:double-stranded DNA 3'-5' DNA exonuclease activity"/>
    <property type="evidence" value="ECO:0007669"/>
    <property type="project" value="TreeGrafter"/>
</dbReference>
<dbReference type="CDD" id="cd09087">
    <property type="entry name" value="Ape1-like_AP-endo"/>
    <property type="match status" value="1"/>
</dbReference>
<feature type="site" description="Interaction with DNA substrate" evidence="7">
    <location>
        <position position="354"/>
    </location>
</feature>
<feature type="active site" description="Proton donor/acceptor" evidence="5">
    <location>
        <position position="210"/>
    </location>
</feature>
<dbReference type="EMBL" id="GG671975">
    <property type="protein sequence ID" value="EER17911.1"/>
    <property type="molecule type" value="Genomic_DNA"/>
</dbReference>
<accession>C5KC98</accession>
<dbReference type="GO" id="GO:0005634">
    <property type="term" value="C:nucleus"/>
    <property type="evidence" value="ECO:0007669"/>
    <property type="project" value="TreeGrafter"/>
</dbReference>
<sequence length="372" mass="41786">MPSRKRSRSEERVTSPQGKENSNEQNVEPPPSSPPHSKKRTKASNKPAAKEKGDVPSKVVNVAYGEVNKKGEKVPMTTVERHKKGKEDFTAVAWNVGSLRSLLNHKVKELTDLCKKEQPDVLGFMEIKLSNEDMCEECDNLLREAVEDILGPVEIVWNHCTAKKGYSGTAFVVRKSAGKFDSKLGIDGHEDPEGRTIALEFDDMVVVLCYVPNSGQDLNRLAHRTSGKECFDAKLAKYCGSFDKPTLLLGDMNVADRDVDIWNVDKPHIPKSAGTTNEERESFREHYTSKGFTDTFVNMHPEATGCFSYWSVRARNKPKNRGLRLDYVITAPGFPMDKIKDAFILEDFAPHGDHCPVGITFRRSKKHPLKRQ</sequence>
<proteinExistence type="inferred from homology"/>
<feature type="region of interest" description="Disordered" evidence="9">
    <location>
        <begin position="1"/>
        <end position="57"/>
    </location>
</feature>
<feature type="binding site" evidence="6">
    <location>
        <position position="253"/>
    </location>
    <ligand>
        <name>Mg(2+)</name>
        <dbReference type="ChEBI" id="CHEBI:18420"/>
        <label>1</label>
    </ligand>
</feature>
<feature type="active site" description="Proton acceptor" evidence="5">
    <location>
        <position position="354"/>
    </location>
</feature>
<feature type="binding site" evidence="6">
    <location>
        <position position="353"/>
    </location>
    <ligand>
        <name>Mg(2+)</name>
        <dbReference type="ChEBI" id="CHEBI:18420"/>
        <label>1</label>
    </ligand>
</feature>
<feature type="binding site" evidence="6">
    <location>
        <position position="354"/>
    </location>
    <ligand>
        <name>Mg(2+)</name>
        <dbReference type="ChEBI" id="CHEBI:18420"/>
        <label>1</label>
    </ligand>
</feature>
<feature type="site" description="Transition state stabilizer" evidence="7">
    <location>
        <position position="253"/>
    </location>
</feature>
<dbReference type="GO" id="GO:0046872">
    <property type="term" value="F:metal ion binding"/>
    <property type="evidence" value="ECO:0007669"/>
    <property type="project" value="UniProtKB-KW"/>
</dbReference>
<evidence type="ECO:0000256" key="8">
    <source>
        <dbReference type="RuleBase" id="RU362131"/>
    </source>
</evidence>
<protein>
    <recommendedName>
        <fullName evidence="8">DNA-(apurinic or apyrimidinic site) endonuclease</fullName>
        <ecNumber evidence="8">3.1.-.-</ecNumber>
    </recommendedName>
</protein>
<feature type="active site" description="Proton donor/acceptor" evidence="5">
    <location>
        <position position="251"/>
    </location>
</feature>
<name>C5KC98_PERM5</name>
<evidence type="ECO:0000256" key="1">
    <source>
        <dbReference type="ARBA" id="ARBA00007092"/>
    </source>
</evidence>
<dbReference type="InterPro" id="IPR005135">
    <property type="entry name" value="Endo/exonuclease/phosphatase"/>
</dbReference>
<dbReference type="InterPro" id="IPR036691">
    <property type="entry name" value="Endo/exonu/phosph_ase_sf"/>
</dbReference>
<dbReference type="PANTHER" id="PTHR22748:SF6">
    <property type="entry name" value="DNA-(APURINIC OR APYRIMIDINIC SITE) ENDONUCLEASE"/>
    <property type="match status" value="1"/>
</dbReference>
<dbReference type="SUPFAM" id="SSF56219">
    <property type="entry name" value="DNase I-like"/>
    <property type="match status" value="1"/>
</dbReference>
<keyword evidence="2 6" id="KW-0479">Metal-binding</keyword>
<reference evidence="11 12" key="1">
    <citation type="submission" date="2008-07" db="EMBL/GenBank/DDBJ databases">
        <authorList>
            <person name="El-Sayed N."/>
            <person name="Caler E."/>
            <person name="Inman J."/>
            <person name="Amedeo P."/>
            <person name="Hass B."/>
            <person name="Wortman J."/>
        </authorList>
    </citation>
    <scope>NUCLEOTIDE SEQUENCE [LARGE SCALE GENOMIC DNA]</scope>
    <source>
        <strain evidence="12">ATCC 50983 / TXsc</strain>
    </source>
</reference>
<dbReference type="PANTHER" id="PTHR22748">
    <property type="entry name" value="AP ENDONUCLEASE"/>
    <property type="match status" value="1"/>
</dbReference>
<keyword evidence="11" id="KW-0255">Endonuclease</keyword>
<evidence type="ECO:0000313" key="11">
    <source>
        <dbReference type="EMBL" id="EER17911.1"/>
    </source>
</evidence>
<dbReference type="EC" id="3.1.-.-" evidence="8"/>
<feature type="domain" description="Endonuclease/exonuclease/phosphatase" evidence="10">
    <location>
        <begin position="93"/>
        <end position="334"/>
    </location>
</feature>
<dbReference type="Gene3D" id="3.60.10.10">
    <property type="entry name" value="Endonuclease/exonuclease/phosphatase"/>
    <property type="match status" value="1"/>
</dbReference>
<dbReference type="InParanoid" id="C5KC98"/>